<dbReference type="AlphaFoldDB" id="A0AA86VIM5"/>
<dbReference type="Gramene" id="rna-AYBTSS11_LOCUS13284">
    <property type="protein sequence ID" value="CAJ1948624.1"/>
    <property type="gene ID" value="gene-AYBTSS11_LOCUS13284"/>
</dbReference>
<name>A0AA86VIM5_9FABA</name>
<reference evidence="1" key="1">
    <citation type="submission" date="2023-10" db="EMBL/GenBank/DDBJ databases">
        <authorList>
            <person name="Domelevo Entfellner J.-B."/>
        </authorList>
    </citation>
    <scope>NUCLEOTIDE SEQUENCE</scope>
</reference>
<dbReference type="Proteomes" id="UP001189624">
    <property type="component" value="Chromosome 4"/>
</dbReference>
<proteinExistence type="predicted"/>
<keyword evidence="2" id="KW-1185">Reference proteome</keyword>
<sequence>MASTILTKVKCCTESLVISFCERKEDYVELIAKGDLGFICSACIINESLVYLDLRFSTLVFYSPHDSVLAKCNPSSFSISVLPVSFSQSIDGRNEVSICPSSFDIWLHLAEWTKVVKFLNNFHVHSEKAPEKSMTNSLSMNASESTSVPYTSQEIKDDLLIIKSENVCITFHIPVWIGEEACVELQHAEGLNVTPSSVSSDIVEFKDAKFLTVSFNMNGFELIIRSMGIQLKSMIDKLSGVILIVENGRHKSMPLFDVIEVDVYVVLCKNHTNAIKLNVEILCDNSHV</sequence>
<organism evidence="1 2">
    <name type="scientific">Sphenostylis stenocarpa</name>
    <dbReference type="NCBI Taxonomy" id="92480"/>
    <lineage>
        <taxon>Eukaryota</taxon>
        <taxon>Viridiplantae</taxon>
        <taxon>Streptophyta</taxon>
        <taxon>Embryophyta</taxon>
        <taxon>Tracheophyta</taxon>
        <taxon>Spermatophyta</taxon>
        <taxon>Magnoliopsida</taxon>
        <taxon>eudicotyledons</taxon>
        <taxon>Gunneridae</taxon>
        <taxon>Pentapetalae</taxon>
        <taxon>rosids</taxon>
        <taxon>fabids</taxon>
        <taxon>Fabales</taxon>
        <taxon>Fabaceae</taxon>
        <taxon>Papilionoideae</taxon>
        <taxon>50 kb inversion clade</taxon>
        <taxon>NPAAA clade</taxon>
        <taxon>indigoferoid/millettioid clade</taxon>
        <taxon>Phaseoleae</taxon>
        <taxon>Sphenostylis</taxon>
    </lineage>
</organism>
<evidence type="ECO:0000313" key="1">
    <source>
        <dbReference type="EMBL" id="CAJ1948624.1"/>
    </source>
</evidence>
<evidence type="ECO:0000313" key="2">
    <source>
        <dbReference type="Proteomes" id="UP001189624"/>
    </source>
</evidence>
<dbReference type="EMBL" id="OY731401">
    <property type="protein sequence ID" value="CAJ1948624.1"/>
    <property type="molecule type" value="Genomic_DNA"/>
</dbReference>
<protein>
    <submittedName>
        <fullName evidence="1">Uncharacterized protein</fullName>
    </submittedName>
</protein>
<accession>A0AA86VIM5</accession>
<gene>
    <name evidence="1" type="ORF">AYBTSS11_LOCUS13284</name>
</gene>